<sequence length="1045" mass="118577">MIRSSRRGRQGSRTSKLKHHDHVTDLKKVDATSKAQKNNKSNSSLKFNDEADDTFYDYRANTKLRVGRIKGNNIDDERMMKSKGNYSYNQSNNDDEGENENDQNTNNMRELASRFQLDDQDEVHIVETDDDESINSDEAMGDFSSKKYEKTKDDEKPSKKRFVKNAVRFFDKKLEESGEEEEEDDDDNEDTDFKECEFIDASTMLDIGAESDNTFSESEKDENYDKIDQTSEDGDLEESSGDDDIDLDEEDESKLSQMAHLIQHLNASTSQKRKDGIELDLMHKPSKIAKKQKLLIDQIETRPENEVVISSTSGDGAGLSDQIKLEDLISNLPSTYDLQSLKKSLKPLASNNQSSKSGPLPAPLDPRNQQRIERVAAYELAKREIGKWDETSRANRGLIGKGYDGIHRFVAPDKKSNPTDNQPDVNRWNVHFKPSNSLESQVLRILQESRLSSRKIQEEESGILQEKGLTKEQIKARLSESRITKELLFRTERKAKRVAKIKSKTFRRIRKKERERKARENQDGELDLEMKQKLDEIDGGKRVKEEIERLETQRARERASLKHSSQGAWAKKVSVLKGLDGDAHAAIQERIKREELLKRKIEGKEAENGVSEESEGEDSEFDSDLDVAGIKEHALIQLAAVNMKETSQDPPAKGLMAMKFMQRAEAQKIKQVNEVEAALRQELLDNDDKDYDSDSENLASSAIRVQGNPGRLMFGSENPRKLKEAEIVNVDPEISEPKPIPTGSSSDLKSLSQGAFKNVSNFNPSGISNQSKKKGANSEDSEENPWLSLDFKDNGGKKASKLNELVSSRTKDSSILAAEKEKLKAEKRKRKNASVVNEAKEEARIEIDLETYLGNPKDGQFGLKALKMMETNNSSKVHDPIIRRGNTDSNRRTAIEQRELVSQAFADDGVVAQFEEEKQKEIRRDEPKKLDVTLPGWGDWGGKGAKKSRHSKKFYKRVEGIKPDQRLDSTLSNVIISEKKNFKKVLKYQTGSLPFPYTSSSQLEHKMRQSFGPEFNTKDQFRHLVRPDVLLYPGQIIEPVSEPKI</sequence>
<feature type="compositionally biased region" description="Basic and acidic residues" evidence="4">
    <location>
        <begin position="22"/>
        <end position="31"/>
    </location>
</feature>
<dbReference type="EMBL" id="CALTRL010003165">
    <property type="protein sequence ID" value="CAH7678305.1"/>
    <property type="molecule type" value="Genomic_DNA"/>
</dbReference>
<feature type="compositionally biased region" description="Acidic residues" evidence="4">
    <location>
        <begin position="610"/>
        <end position="623"/>
    </location>
</feature>
<dbReference type="InterPro" id="IPR006709">
    <property type="entry name" value="SSU_processome_Utp14"/>
</dbReference>
<feature type="region of interest" description="Disordered" evidence="4">
    <location>
        <begin position="126"/>
        <end position="158"/>
    </location>
</feature>
<evidence type="ECO:0000256" key="1">
    <source>
        <dbReference type="ARBA" id="ARBA00004604"/>
    </source>
</evidence>
<dbReference type="AlphaFoldDB" id="A0AAV0B2D8"/>
<keyword evidence="2" id="KW-0597">Phosphoprotein</keyword>
<feature type="compositionally biased region" description="Acidic residues" evidence="4">
    <location>
        <begin position="177"/>
        <end position="190"/>
    </location>
</feature>
<comment type="caution">
    <text evidence="5">The sequence shown here is derived from an EMBL/GenBank/DDBJ whole genome shotgun (WGS) entry which is preliminary data.</text>
</comment>
<dbReference type="GO" id="GO:0032040">
    <property type="term" value="C:small-subunit processome"/>
    <property type="evidence" value="ECO:0007669"/>
    <property type="project" value="InterPro"/>
</dbReference>
<dbReference type="GO" id="GO:0006364">
    <property type="term" value="P:rRNA processing"/>
    <property type="evidence" value="ECO:0007669"/>
    <property type="project" value="InterPro"/>
</dbReference>
<evidence type="ECO:0000313" key="6">
    <source>
        <dbReference type="Proteomes" id="UP001153365"/>
    </source>
</evidence>
<feature type="compositionally biased region" description="Basic and acidic residues" evidence="4">
    <location>
        <begin position="144"/>
        <end position="157"/>
    </location>
</feature>
<evidence type="ECO:0000256" key="3">
    <source>
        <dbReference type="ARBA" id="ARBA00023242"/>
    </source>
</evidence>
<protein>
    <submittedName>
        <fullName evidence="5">Utp14 protein-domain-containing protein</fullName>
    </submittedName>
</protein>
<name>A0AAV0B2D8_PHAPC</name>
<feature type="compositionally biased region" description="Basic and acidic residues" evidence="4">
    <location>
        <begin position="217"/>
        <end position="229"/>
    </location>
</feature>
<evidence type="ECO:0000256" key="4">
    <source>
        <dbReference type="SAM" id="MobiDB-lite"/>
    </source>
</evidence>
<feature type="compositionally biased region" description="Acidic residues" evidence="4">
    <location>
        <begin position="685"/>
        <end position="695"/>
    </location>
</feature>
<feature type="region of interest" description="Disordered" evidence="4">
    <location>
        <begin position="171"/>
        <end position="259"/>
    </location>
</feature>
<feature type="region of interest" description="Disordered" evidence="4">
    <location>
        <begin position="75"/>
        <end position="104"/>
    </location>
</feature>
<organism evidence="5 6">
    <name type="scientific">Phakopsora pachyrhizi</name>
    <name type="common">Asian soybean rust disease fungus</name>
    <dbReference type="NCBI Taxonomy" id="170000"/>
    <lineage>
        <taxon>Eukaryota</taxon>
        <taxon>Fungi</taxon>
        <taxon>Dikarya</taxon>
        <taxon>Basidiomycota</taxon>
        <taxon>Pucciniomycotina</taxon>
        <taxon>Pucciniomycetes</taxon>
        <taxon>Pucciniales</taxon>
        <taxon>Phakopsoraceae</taxon>
        <taxon>Phakopsora</taxon>
    </lineage>
</organism>
<feature type="compositionally biased region" description="Polar residues" evidence="4">
    <location>
        <begin position="742"/>
        <end position="770"/>
    </location>
</feature>
<feature type="compositionally biased region" description="Basic residues" evidence="4">
    <location>
        <begin position="1"/>
        <end position="21"/>
    </location>
</feature>
<feature type="region of interest" description="Disordered" evidence="4">
    <location>
        <begin position="347"/>
        <end position="370"/>
    </location>
</feature>
<feature type="region of interest" description="Disordered" evidence="4">
    <location>
        <begin position="685"/>
        <end position="794"/>
    </location>
</feature>
<evidence type="ECO:0000313" key="5">
    <source>
        <dbReference type="EMBL" id="CAH7678305.1"/>
    </source>
</evidence>
<keyword evidence="6" id="KW-1185">Reference proteome</keyword>
<feature type="region of interest" description="Disordered" evidence="4">
    <location>
        <begin position="1"/>
        <end position="52"/>
    </location>
</feature>
<dbReference type="Pfam" id="PF04615">
    <property type="entry name" value="Utp14"/>
    <property type="match status" value="1"/>
</dbReference>
<gene>
    <name evidence="5" type="ORF">PPACK8108_LOCUS12916</name>
</gene>
<comment type="subcellular location">
    <subcellularLocation>
        <location evidence="1">Nucleus</location>
        <location evidence="1">Nucleolus</location>
    </subcellularLocation>
</comment>
<reference evidence="5" key="1">
    <citation type="submission" date="2022-06" db="EMBL/GenBank/DDBJ databases">
        <authorList>
            <consortium name="SYNGENTA / RWTH Aachen University"/>
        </authorList>
    </citation>
    <scope>NUCLEOTIDE SEQUENCE</scope>
</reference>
<evidence type="ECO:0000256" key="2">
    <source>
        <dbReference type="ARBA" id="ARBA00022553"/>
    </source>
</evidence>
<feature type="compositionally biased region" description="Acidic residues" evidence="4">
    <location>
        <begin position="230"/>
        <end position="252"/>
    </location>
</feature>
<proteinExistence type="predicted"/>
<dbReference type="PANTHER" id="PTHR14150:SF12">
    <property type="entry name" value="U3 SMALL NUCLEOLAR RNA-ASSOCIATED PROTEIN 14 HOMOLOG A"/>
    <property type="match status" value="1"/>
</dbReference>
<feature type="compositionally biased region" description="Low complexity" evidence="4">
    <location>
        <begin position="33"/>
        <end position="46"/>
    </location>
</feature>
<accession>A0AAV0B2D8</accession>
<keyword evidence="3" id="KW-0539">Nucleus</keyword>
<dbReference type="PANTHER" id="PTHR14150">
    <property type="entry name" value="U3 SMALL NUCLEOLAR RNA-ASSOCIATED PROTEIN 14"/>
    <property type="match status" value="1"/>
</dbReference>
<dbReference type="Proteomes" id="UP001153365">
    <property type="component" value="Unassembled WGS sequence"/>
</dbReference>
<feature type="region of interest" description="Disordered" evidence="4">
    <location>
        <begin position="599"/>
        <end position="623"/>
    </location>
</feature>